<dbReference type="OrthoDB" id="157642at2157"/>
<feature type="transmembrane region" description="Helical" evidence="1">
    <location>
        <begin position="144"/>
        <end position="165"/>
    </location>
</feature>
<evidence type="ECO:0000256" key="1">
    <source>
        <dbReference type="SAM" id="Phobius"/>
    </source>
</evidence>
<evidence type="ECO:0000313" key="2">
    <source>
        <dbReference type="EMBL" id="SFR92549.1"/>
    </source>
</evidence>
<reference evidence="2 3" key="1">
    <citation type="submission" date="2016-10" db="EMBL/GenBank/DDBJ databases">
        <authorList>
            <person name="de Groot N.N."/>
        </authorList>
    </citation>
    <scope>NUCLEOTIDE SEQUENCE [LARGE SCALE GENOMIC DNA]</scope>
    <source>
        <strain evidence="2 3">CGMCC 1.10457</strain>
    </source>
</reference>
<dbReference type="AlphaFoldDB" id="A0A1I6KMX1"/>
<accession>A0A1I6KMX1</accession>
<dbReference type="RefSeq" id="WP_089815585.1">
    <property type="nucleotide sequence ID" value="NZ_FOZK01000001.1"/>
</dbReference>
<gene>
    <name evidence="2" type="ORF">SAMN05216559_1096</name>
</gene>
<dbReference type="InterPro" id="IPR055941">
    <property type="entry name" value="DUF7519"/>
</dbReference>
<dbReference type="EMBL" id="FOZK01000001">
    <property type="protein sequence ID" value="SFR92549.1"/>
    <property type="molecule type" value="Genomic_DNA"/>
</dbReference>
<keyword evidence="1" id="KW-1133">Transmembrane helix</keyword>
<dbReference type="STRING" id="767519.SAMN05216559_1096"/>
<feature type="transmembrane region" description="Helical" evidence="1">
    <location>
        <begin position="9"/>
        <end position="26"/>
    </location>
</feature>
<organism evidence="2 3">
    <name type="scientific">Halomicrobium zhouii</name>
    <dbReference type="NCBI Taxonomy" id="767519"/>
    <lineage>
        <taxon>Archaea</taxon>
        <taxon>Methanobacteriati</taxon>
        <taxon>Methanobacteriota</taxon>
        <taxon>Stenosarchaea group</taxon>
        <taxon>Halobacteria</taxon>
        <taxon>Halobacteriales</taxon>
        <taxon>Haloarculaceae</taxon>
        <taxon>Halomicrobium</taxon>
    </lineage>
</organism>
<feature type="transmembrane region" description="Helical" evidence="1">
    <location>
        <begin position="116"/>
        <end position="137"/>
    </location>
</feature>
<sequence>MTGVDRRPTLPSSVVAVAAAILAFLMSGPYDWVALAASGLGVALVAGGVLTGRHAPVTAGSAGLIVGVLAAAVANTPPLFVLGGAVAAVVAWDAGGTAIDLGNQLGRGAGTTRLELVHVGSTALVGAVTAVGSLALYRTALGRASVAVPMLLVIAALCIAVALTVSGE</sequence>
<proteinExistence type="predicted"/>
<dbReference type="Pfam" id="PF24363">
    <property type="entry name" value="DUF7519"/>
    <property type="match status" value="1"/>
</dbReference>
<keyword evidence="1" id="KW-0472">Membrane</keyword>
<keyword evidence="3" id="KW-1185">Reference proteome</keyword>
<keyword evidence="1" id="KW-0812">Transmembrane</keyword>
<evidence type="ECO:0000313" key="3">
    <source>
        <dbReference type="Proteomes" id="UP000199062"/>
    </source>
</evidence>
<protein>
    <submittedName>
        <fullName evidence="2">Uncharacterized protein</fullName>
    </submittedName>
</protein>
<name>A0A1I6KMX1_9EURY</name>
<dbReference type="Proteomes" id="UP000199062">
    <property type="component" value="Unassembled WGS sequence"/>
</dbReference>
<feature type="transmembrane region" description="Helical" evidence="1">
    <location>
        <begin position="64"/>
        <end position="92"/>
    </location>
</feature>